<comment type="similarity">
    <text evidence="1">Belongs to the plant acyltransferase family.</text>
</comment>
<protein>
    <submittedName>
        <fullName evidence="5">Uncharacterized protein</fullName>
    </submittedName>
</protein>
<evidence type="ECO:0000256" key="1">
    <source>
        <dbReference type="ARBA" id="ARBA00009861"/>
    </source>
</evidence>
<dbReference type="GO" id="GO:0016747">
    <property type="term" value="F:acyltransferase activity, transferring groups other than amino-acyl groups"/>
    <property type="evidence" value="ECO:0007669"/>
    <property type="project" value="TreeGrafter"/>
</dbReference>
<dbReference type="InterPro" id="IPR023213">
    <property type="entry name" value="CAT-like_dom_sf"/>
</dbReference>
<dbReference type="EMBL" id="JADCNM010000002">
    <property type="protein sequence ID" value="KAG0494114.1"/>
    <property type="molecule type" value="Genomic_DNA"/>
</dbReference>
<keyword evidence="2" id="KW-0808">Transferase</keyword>
<evidence type="ECO:0000313" key="5">
    <source>
        <dbReference type="EMBL" id="KAG0494114.1"/>
    </source>
</evidence>
<accession>A0A835RRK2</accession>
<dbReference type="Proteomes" id="UP000639772">
    <property type="component" value="Unassembled WGS sequence"/>
</dbReference>
<dbReference type="AlphaFoldDB" id="A0A835RRK2"/>
<feature type="compositionally biased region" description="Low complexity" evidence="4">
    <location>
        <begin position="124"/>
        <end position="136"/>
    </location>
</feature>
<dbReference type="Pfam" id="PF02458">
    <property type="entry name" value="Transferase"/>
    <property type="match status" value="1"/>
</dbReference>
<dbReference type="PANTHER" id="PTHR31642:SF189">
    <property type="entry name" value="ACYLTRANSFERASE GLAUCE"/>
    <property type="match status" value="1"/>
</dbReference>
<name>A0A835RRK2_VANPL</name>
<evidence type="ECO:0000256" key="4">
    <source>
        <dbReference type="SAM" id="MobiDB-lite"/>
    </source>
</evidence>
<dbReference type="OrthoDB" id="913341at2759"/>
<dbReference type="Gene3D" id="3.30.559.10">
    <property type="entry name" value="Chloramphenicol acetyltransferase-like domain"/>
    <property type="match status" value="1"/>
</dbReference>
<dbReference type="PANTHER" id="PTHR31642">
    <property type="entry name" value="TRICHOTHECENE 3-O-ACETYLTRANSFERASE"/>
    <property type="match status" value="1"/>
</dbReference>
<sequence length="179" mass="19628">MEDQPLCSFQVTSFKCGSFALGISNNHATFDGHGFKSFLDNLAALTRDGPPVISRPPFTDRRLLSVRSPPCICFRHPELVDIEMEASDASPTMLELSSCALDFKLFKLTVNDIASLKRQAATSRRPTSLTSLSPTSGAARSSLLPPSPQAVEPRECSTRWTFGPGCGRRCRWSTRGTLY</sequence>
<comment type="caution">
    <text evidence="5">The sequence shown here is derived from an EMBL/GenBank/DDBJ whole genome shotgun (WGS) entry which is preliminary data.</text>
</comment>
<reference evidence="5 6" key="1">
    <citation type="journal article" date="2020" name="Nat. Food">
        <title>A phased Vanilla planifolia genome enables genetic improvement of flavour and production.</title>
        <authorList>
            <person name="Hasing T."/>
            <person name="Tang H."/>
            <person name="Brym M."/>
            <person name="Khazi F."/>
            <person name="Huang T."/>
            <person name="Chambers A.H."/>
        </authorList>
    </citation>
    <scope>NUCLEOTIDE SEQUENCE [LARGE SCALE GENOMIC DNA]</scope>
    <source>
        <tissue evidence="5">Leaf</tissue>
    </source>
</reference>
<evidence type="ECO:0000256" key="3">
    <source>
        <dbReference type="ARBA" id="ARBA00023315"/>
    </source>
</evidence>
<keyword evidence="3" id="KW-0012">Acyltransferase</keyword>
<gene>
    <name evidence="5" type="ORF">HPP92_005108</name>
</gene>
<organism evidence="5 6">
    <name type="scientific">Vanilla planifolia</name>
    <name type="common">Vanilla</name>
    <dbReference type="NCBI Taxonomy" id="51239"/>
    <lineage>
        <taxon>Eukaryota</taxon>
        <taxon>Viridiplantae</taxon>
        <taxon>Streptophyta</taxon>
        <taxon>Embryophyta</taxon>
        <taxon>Tracheophyta</taxon>
        <taxon>Spermatophyta</taxon>
        <taxon>Magnoliopsida</taxon>
        <taxon>Liliopsida</taxon>
        <taxon>Asparagales</taxon>
        <taxon>Orchidaceae</taxon>
        <taxon>Vanilloideae</taxon>
        <taxon>Vanilleae</taxon>
        <taxon>Vanilla</taxon>
    </lineage>
</organism>
<dbReference type="InterPro" id="IPR050317">
    <property type="entry name" value="Plant_Fungal_Acyltransferase"/>
</dbReference>
<evidence type="ECO:0000256" key="2">
    <source>
        <dbReference type="ARBA" id="ARBA00022679"/>
    </source>
</evidence>
<proteinExistence type="inferred from homology"/>
<evidence type="ECO:0000313" key="6">
    <source>
        <dbReference type="Proteomes" id="UP000639772"/>
    </source>
</evidence>
<feature type="region of interest" description="Disordered" evidence="4">
    <location>
        <begin position="124"/>
        <end position="152"/>
    </location>
</feature>